<dbReference type="Proteomes" id="UP000887013">
    <property type="component" value="Unassembled WGS sequence"/>
</dbReference>
<reference evidence="1" key="1">
    <citation type="submission" date="2020-08" db="EMBL/GenBank/DDBJ databases">
        <title>Multicomponent nature underlies the extraordinary mechanical properties of spider dragline silk.</title>
        <authorList>
            <person name="Kono N."/>
            <person name="Nakamura H."/>
            <person name="Mori M."/>
            <person name="Yoshida Y."/>
            <person name="Ohtoshi R."/>
            <person name="Malay A.D."/>
            <person name="Moran D.A.P."/>
            <person name="Tomita M."/>
            <person name="Numata K."/>
            <person name="Arakawa K."/>
        </authorList>
    </citation>
    <scope>NUCLEOTIDE SEQUENCE</scope>
</reference>
<dbReference type="AlphaFoldDB" id="A0A8X6QX99"/>
<protein>
    <submittedName>
        <fullName evidence="1">Uncharacterized protein</fullName>
    </submittedName>
</protein>
<evidence type="ECO:0000313" key="1">
    <source>
        <dbReference type="EMBL" id="GFU44386.1"/>
    </source>
</evidence>
<name>A0A8X6QX99_NEPPI</name>
<evidence type="ECO:0000313" key="2">
    <source>
        <dbReference type="Proteomes" id="UP000887013"/>
    </source>
</evidence>
<comment type="caution">
    <text evidence="1">The sequence shown here is derived from an EMBL/GenBank/DDBJ whole genome shotgun (WGS) entry which is preliminary data.</text>
</comment>
<accession>A0A8X6QX99</accession>
<organism evidence="1 2">
    <name type="scientific">Nephila pilipes</name>
    <name type="common">Giant wood spider</name>
    <name type="synonym">Nephila maculata</name>
    <dbReference type="NCBI Taxonomy" id="299642"/>
    <lineage>
        <taxon>Eukaryota</taxon>
        <taxon>Metazoa</taxon>
        <taxon>Ecdysozoa</taxon>
        <taxon>Arthropoda</taxon>
        <taxon>Chelicerata</taxon>
        <taxon>Arachnida</taxon>
        <taxon>Araneae</taxon>
        <taxon>Araneomorphae</taxon>
        <taxon>Entelegynae</taxon>
        <taxon>Araneoidea</taxon>
        <taxon>Nephilidae</taxon>
        <taxon>Nephila</taxon>
    </lineage>
</organism>
<gene>
    <name evidence="1" type="ORF">NPIL_688801</name>
</gene>
<dbReference type="EMBL" id="BMAW01036531">
    <property type="protein sequence ID" value="GFU44386.1"/>
    <property type="molecule type" value="Genomic_DNA"/>
</dbReference>
<sequence>MLDALLQQGIVDSEWTSKLWLVLEALLSRCKSTEPLSPSVLTHFPNAEHIFRAASAAMFPNLNLSSKHGRETAFDTDMFTSGLYYQQNYFRLGRHVLQFSTD</sequence>
<keyword evidence="2" id="KW-1185">Reference proteome</keyword>
<proteinExistence type="predicted"/>